<evidence type="ECO:0000256" key="1">
    <source>
        <dbReference type="ARBA" id="ARBA00008857"/>
    </source>
</evidence>
<dbReference type="InterPro" id="IPR002104">
    <property type="entry name" value="Integrase_catalytic"/>
</dbReference>
<evidence type="ECO:0000256" key="2">
    <source>
        <dbReference type="ARBA" id="ARBA00022908"/>
    </source>
</evidence>
<dbReference type="GO" id="GO:0006310">
    <property type="term" value="P:DNA recombination"/>
    <property type="evidence" value="ECO:0007669"/>
    <property type="project" value="UniProtKB-KW"/>
</dbReference>
<proteinExistence type="inferred from homology"/>
<comment type="caution">
    <text evidence="8">The sequence shown here is derived from an EMBL/GenBank/DDBJ whole genome shotgun (WGS) entry which is preliminary data.</text>
</comment>
<dbReference type="InterPro" id="IPR011010">
    <property type="entry name" value="DNA_brk_join_enz"/>
</dbReference>
<dbReference type="EMBL" id="SRJD01000033">
    <property type="protein sequence ID" value="TGA95979.1"/>
    <property type="molecule type" value="Genomic_DNA"/>
</dbReference>
<dbReference type="Gene3D" id="1.10.443.10">
    <property type="entry name" value="Intergrase catalytic core"/>
    <property type="match status" value="1"/>
</dbReference>
<sequence length="379" mass="44438">MAYVQDLGNDRYKIFVDKEVPEGQPRKRRSKTVTAKSDRALKKAITAFEIQVSKEKPVTLNNVTFSKFADRWMAMHVKPDLSARTYDMYSYQLENQREYFGTMKLAKIRPFHIMEYFDAEKKAGRRSLVSKYSTLNALFSYAFKAEVVDENPMKKVSKPKDEERKRPFKFYDEDNMKLVIKTLNEKAKLKTRVEVKLAMLCGLRLGEIAGLQIQSLNFKDNTIYVDHSLEYSRKLKRLVFGPPKNKKPRTVMVPSTFSTELEIYQQWQKKRKSENIWHPMLDESGEPIDFLFTNFEGYPHNQITISGNWRNFVERTGIPYLNFHGLRHTCASFMVMNDVNFKVIQEQLGHSSLKMTVDTYSHLEKKKRQSAAELFNEVL</sequence>
<protein>
    <submittedName>
        <fullName evidence="8">Site-specific integrase</fullName>
    </submittedName>
</protein>
<evidence type="ECO:0000259" key="6">
    <source>
        <dbReference type="PROSITE" id="PS51898"/>
    </source>
</evidence>
<dbReference type="PANTHER" id="PTHR30349:SF64">
    <property type="entry name" value="PROPHAGE INTEGRASE INTD-RELATED"/>
    <property type="match status" value="1"/>
</dbReference>
<reference evidence="8 9" key="1">
    <citation type="journal article" date="2015" name="Int. J. Syst. Evol. Microbiol.">
        <title>Sporolactobacillus shoreae sp. nov. and Sporolactobacillus spathodeae sp. nov., two spore-forming lactic acid bacteria isolated from tree barks in Thailand.</title>
        <authorList>
            <person name="Thamacharoensuk T."/>
            <person name="Kitahara M."/>
            <person name="Ohkuma M."/>
            <person name="Thongchul N."/>
            <person name="Tanasupawat S."/>
        </authorList>
    </citation>
    <scope>NUCLEOTIDE SEQUENCE [LARGE SCALE GENOMIC DNA]</scope>
    <source>
        <strain evidence="8 9">BK92</strain>
    </source>
</reference>
<dbReference type="InterPro" id="IPR050090">
    <property type="entry name" value="Tyrosine_recombinase_XerCD"/>
</dbReference>
<organism evidence="8 9">
    <name type="scientific">Sporolactobacillus shoreae</name>
    <dbReference type="NCBI Taxonomy" id="1465501"/>
    <lineage>
        <taxon>Bacteria</taxon>
        <taxon>Bacillati</taxon>
        <taxon>Bacillota</taxon>
        <taxon>Bacilli</taxon>
        <taxon>Bacillales</taxon>
        <taxon>Sporolactobacillaceae</taxon>
        <taxon>Sporolactobacillus</taxon>
    </lineage>
</organism>
<dbReference type="InterPro" id="IPR010998">
    <property type="entry name" value="Integrase_recombinase_N"/>
</dbReference>
<dbReference type="RefSeq" id="WP_135350005.1">
    <property type="nucleotide sequence ID" value="NZ_SRJD01000033.1"/>
</dbReference>
<accession>A0A4Z0GJ36</accession>
<dbReference type="Pfam" id="PF14659">
    <property type="entry name" value="Phage_int_SAM_3"/>
    <property type="match status" value="1"/>
</dbReference>
<evidence type="ECO:0000256" key="4">
    <source>
        <dbReference type="ARBA" id="ARBA00023172"/>
    </source>
</evidence>
<evidence type="ECO:0000256" key="3">
    <source>
        <dbReference type="ARBA" id="ARBA00023125"/>
    </source>
</evidence>
<dbReference type="InterPro" id="IPR013762">
    <property type="entry name" value="Integrase-like_cat_sf"/>
</dbReference>
<dbReference type="InterPro" id="IPR004107">
    <property type="entry name" value="Integrase_SAM-like_N"/>
</dbReference>
<dbReference type="Gene3D" id="1.10.150.130">
    <property type="match status" value="1"/>
</dbReference>
<keyword evidence="3 5" id="KW-0238">DNA-binding</keyword>
<comment type="similarity">
    <text evidence="1">Belongs to the 'phage' integrase family.</text>
</comment>
<dbReference type="InterPro" id="IPR044068">
    <property type="entry name" value="CB"/>
</dbReference>
<dbReference type="CDD" id="cd01189">
    <property type="entry name" value="INT_ICEBs1_C_like"/>
    <property type="match status" value="1"/>
</dbReference>
<gene>
    <name evidence="8" type="ORF">E4665_17060</name>
</gene>
<dbReference type="PROSITE" id="PS51900">
    <property type="entry name" value="CB"/>
    <property type="match status" value="1"/>
</dbReference>
<dbReference type="Proteomes" id="UP000298347">
    <property type="component" value="Unassembled WGS sequence"/>
</dbReference>
<keyword evidence="2" id="KW-0229">DNA integration</keyword>
<evidence type="ECO:0000313" key="9">
    <source>
        <dbReference type="Proteomes" id="UP000298347"/>
    </source>
</evidence>
<dbReference type="PANTHER" id="PTHR30349">
    <property type="entry name" value="PHAGE INTEGRASE-RELATED"/>
    <property type="match status" value="1"/>
</dbReference>
<keyword evidence="9" id="KW-1185">Reference proteome</keyword>
<dbReference type="GO" id="GO:0003677">
    <property type="term" value="F:DNA binding"/>
    <property type="evidence" value="ECO:0007669"/>
    <property type="project" value="UniProtKB-UniRule"/>
</dbReference>
<dbReference type="GO" id="GO:0015074">
    <property type="term" value="P:DNA integration"/>
    <property type="evidence" value="ECO:0007669"/>
    <property type="project" value="UniProtKB-KW"/>
</dbReference>
<evidence type="ECO:0000313" key="8">
    <source>
        <dbReference type="EMBL" id="TGA95979.1"/>
    </source>
</evidence>
<dbReference type="PROSITE" id="PS51898">
    <property type="entry name" value="TYR_RECOMBINASE"/>
    <property type="match status" value="1"/>
</dbReference>
<dbReference type="AlphaFoldDB" id="A0A4Z0GJ36"/>
<feature type="domain" description="Tyr recombinase" evidence="6">
    <location>
        <begin position="166"/>
        <end position="373"/>
    </location>
</feature>
<evidence type="ECO:0000259" key="7">
    <source>
        <dbReference type="PROSITE" id="PS51900"/>
    </source>
</evidence>
<keyword evidence="4" id="KW-0233">DNA recombination</keyword>
<dbReference type="Pfam" id="PF00589">
    <property type="entry name" value="Phage_integrase"/>
    <property type="match status" value="1"/>
</dbReference>
<feature type="domain" description="Core-binding (CB)" evidence="7">
    <location>
        <begin position="63"/>
        <end position="143"/>
    </location>
</feature>
<dbReference type="OrthoDB" id="9803188at2"/>
<evidence type="ECO:0000256" key="5">
    <source>
        <dbReference type="PROSITE-ProRule" id="PRU01248"/>
    </source>
</evidence>
<name>A0A4Z0GJ36_9BACL</name>
<dbReference type="SUPFAM" id="SSF56349">
    <property type="entry name" value="DNA breaking-rejoining enzymes"/>
    <property type="match status" value="1"/>
</dbReference>